<dbReference type="InterPro" id="IPR025944">
    <property type="entry name" value="Sigma_54_int_dom_CS"/>
</dbReference>
<evidence type="ECO:0000313" key="10">
    <source>
        <dbReference type="Proteomes" id="UP000294555"/>
    </source>
</evidence>
<dbReference type="InterPro" id="IPR002078">
    <property type="entry name" value="Sigma_54_int"/>
</dbReference>
<dbReference type="SUPFAM" id="SSF46689">
    <property type="entry name" value="Homeodomain-like"/>
    <property type="match status" value="1"/>
</dbReference>
<evidence type="ECO:0000313" key="9">
    <source>
        <dbReference type="EMBL" id="TCL03410.1"/>
    </source>
</evidence>
<dbReference type="Pfam" id="PF25601">
    <property type="entry name" value="AAA_lid_14"/>
    <property type="match status" value="1"/>
</dbReference>
<organism evidence="9 10">
    <name type="scientific">Sodalis ligni</name>
    <dbReference type="NCBI Taxonomy" id="2697027"/>
    <lineage>
        <taxon>Bacteria</taxon>
        <taxon>Pseudomonadati</taxon>
        <taxon>Pseudomonadota</taxon>
        <taxon>Gammaproteobacteria</taxon>
        <taxon>Enterobacterales</taxon>
        <taxon>Bruguierivoracaceae</taxon>
        <taxon>Sodalis</taxon>
    </lineage>
</organism>
<comment type="caution">
    <text evidence="9">The sequence shown here is derived from an EMBL/GenBank/DDBJ whole genome shotgun (WGS) entry which is preliminary data.</text>
</comment>
<reference evidence="9 10" key="1">
    <citation type="submission" date="2019-02" db="EMBL/GenBank/DDBJ databases">
        <title>Investigation of anaerobic lignin degradation for improved lignocellulosic biofuels.</title>
        <authorList>
            <person name="Deangelis K."/>
        </authorList>
    </citation>
    <scope>NUCLEOTIDE SEQUENCE [LARGE SCALE GENOMIC DNA]</scope>
    <source>
        <strain evidence="9 10">159R</strain>
    </source>
</reference>
<protein>
    <recommendedName>
        <fullName evidence="7">HTH-type transcriptional regulatory protein TyrR</fullName>
    </recommendedName>
</protein>
<dbReference type="InterPro" id="IPR003593">
    <property type="entry name" value="AAA+_ATPase"/>
</dbReference>
<keyword evidence="6" id="KW-0804">Transcription</keyword>
<dbReference type="PROSITE" id="PS50045">
    <property type="entry name" value="SIGMA54_INTERACT_4"/>
    <property type="match status" value="1"/>
</dbReference>
<dbReference type="Pfam" id="PF00158">
    <property type="entry name" value="Sigma54_activat"/>
    <property type="match status" value="1"/>
</dbReference>
<feature type="domain" description="Sigma-54 factor interaction" evidence="8">
    <location>
        <begin position="162"/>
        <end position="390"/>
    </location>
</feature>
<dbReference type="InterPro" id="IPR027417">
    <property type="entry name" value="P-loop_NTPase"/>
</dbReference>
<keyword evidence="2" id="KW-0058">Aromatic hydrocarbons catabolism</keyword>
<dbReference type="Proteomes" id="UP000294555">
    <property type="component" value="Unassembled WGS sequence"/>
</dbReference>
<keyword evidence="5" id="KW-0238">DNA-binding</keyword>
<dbReference type="SUPFAM" id="SSF55785">
    <property type="entry name" value="PYP-like sensor domain (PAS domain)"/>
    <property type="match status" value="1"/>
</dbReference>
<gene>
    <name evidence="9" type="ORF">EZJ58_1482</name>
</gene>
<dbReference type="InterPro" id="IPR025662">
    <property type="entry name" value="Sigma_54_int_dom_ATP-bd_1"/>
</dbReference>
<dbReference type="AlphaFoldDB" id="A0A4R1NGZ4"/>
<dbReference type="SMART" id="SM00382">
    <property type="entry name" value="AAA"/>
    <property type="match status" value="1"/>
</dbReference>
<sequence length="497" mass="56210">MSSGNFIQSANETAIDFKKIVDTLECPIYITDSSGVTEYINQAYLRENPIIDADAILGRTIDDIIKEGKYFKHAITTEVLKQKKEAMAFFVHHLLPEKMAFVSGMPVLDEENKIEHVVSILYAESFFQKLHAKFNYPIYSFDSYHDLLGKKRLPAPPPFDNLIGISKSMEELKRIMLRVARTDATILIRGESGTGKEVIAENIQRLSSRAGRPFIKLNCSAIPTALIEGELFGYEKGAFTGATSSRAGFFEQANGGTIFLDEIGDLPFEAQAKLLRVLQQKEIVRLGGTKPIGLNIRIIAATNSDLDKKIAEKQFRADLFYRLSLIPIHLPPLRERTSDIPILIEYFLHKFDAVYNRIIRFTPQTLKTLVDYPWPGNIRELENIIEYLYICSEENFITEEMISPLLNKNNHLSCTDSIDDELFDFCAKQMQDNKSLADIMSSVERTVLMLAVEKYKTTYLIAAALGVSQPTIVRKLQSLGIGRRRSSHDTEPVCYQG</sequence>
<dbReference type="InterPro" id="IPR058031">
    <property type="entry name" value="AAA_lid_NorR"/>
</dbReference>
<dbReference type="GO" id="GO:0006355">
    <property type="term" value="P:regulation of DNA-templated transcription"/>
    <property type="evidence" value="ECO:0007669"/>
    <property type="project" value="InterPro"/>
</dbReference>
<dbReference type="PANTHER" id="PTHR32071:SF57">
    <property type="entry name" value="C4-DICARBOXYLATE TRANSPORT TRANSCRIPTIONAL REGULATORY PROTEIN DCTD"/>
    <property type="match status" value="1"/>
</dbReference>
<evidence type="ECO:0000256" key="7">
    <source>
        <dbReference type="ARBA" id="ARBA00029500"/>
    </source>
</evidence>
<dbReference type="RefSeq" id="WP_165934137.1">
    <property type="nucleotide sequence ID" value="NZ_SJOI01000001.1"/>
</dbReference>
<evidence type="ECO:0000256" key="3">
    <source>
        <dbReference type="ARBA" id="ARBA00022840"/>
    </source>
</evidence>
<keyword evidence="10" id="KW-1185">Reference proteome</keyword>
<dbReference type="Gene3D" id="1.10.10.60">
    <property type="entry name" value="Homeodomain-like"/>
    <property type="match status" value="1"/>
</dbReference>
<dbReference type="PROSITE" id="PS00688">
    <property type="entry name" value="SIGMA54_INTERACT_3"/>
    <property type="match status" value="1"/>
</dbReference>
<dbReference type="Pfam" id="PF18024">
    <property type="entry name" value="HTH_50"/>
    <property type="match status" value="1"/>
</dbReference>
<evidence type="ECO:0000256" key="6">
    <source>
        <dbReference type="ARBA" id="ARBA00023163"/>
    </source>
</evidence>
<dbReference type="InterPro" id="IPR025943">
    <property type="entry name" value="Sigma_54_int_dom_ATP-bd_2"/>
</dbReference>
<evidence type="ECO:0000256" key="5">
    <source>
        <dbReference type="ARBA" id="ARBA00023125"/>
    </source>
</evidence>
<dbReference type="Gene3D" id="3.40.50.300">
    <property type="entry name" value="P-loop containing nucleotide triphosphate hydrolases"/>
    <property type="match status" value="1"/>
</dbReference>
<evidence type="ECO:0000259" key="8">
    <source>
        <dbReference type="PROSITE" id="PS50045"/>
    </source>
</evidence>
<accession>A0A4R1NGZ4</accession>
<dbReference type="GO" id="GO:0003677">
    <property type="term" value="F:DNA binding"/>
    <property type="evidence" value="ECO:0007669"/>
    <property type="project" value="UniProtKB-KW"/>
</dbReference>
<dbReference type="SUPFAM" id="SSF52540">
    <property type="entry name" value="P-loop containing nucleoside triphosphate hydrolases"/>
    <property type="match status" value="1"/>
</dbReference>
<dbReference type="PANTHER" id="PTHR32071">
    <property type="entry name" value="TRANSCRIPTIONAL REGULATORY PROTEIN"/>
    <property type="match status" value="1"/>
</dbReference>
<evidence type="ECO:0000256" key="4">
    <source>
        <dbReference type="ARBA" id="ARBA00023015"/>
    </source>
</evidence>
<keyword evidence="1" id="KW-0547">Nucleotide-binding</keyword>
<keyword evidence="3" id="KW-0067">ATP-binding</keyword>
<dbReference type="PROSITE" id="PS00676">
    <property type="entry name" value="SIGMA54_INTERACT_2"/>
    <property type="match status" value="1"/>
</dbReference>
<dbReference type="FunFam" id="3.40.50.300:FF:000006">
    <property type="entry name" value="DNA-binding transcriptional regulator NtrC"/>
    <property type="match status" value="1"/>
</dbReference>
<keyword evidence="4" id="KW-0805">Transcription regulation</keyword>
<evidence type="ECO:0000256" key="2">
    <source>
        <dbReference type="ARBA" id="ARBA00022797"/>
    </source>
</evidence>
<evidence type="ECO:0000256" key="1">
    <source>
        <dbReference type="ARBA" id="ARBA00022741"/>
    </source>
</evidence>
<dbReference type="InterPro" id="IPR009057">
    <property type="entry name" value="Homeodomain-like_sf"/>
</dbReference>
<proteinExistence type="predicted"/>
<dbReference type="Gene3D" id="3.30.450.20">
    <property type="entry name" value="PAS domain"/>
    <property type="match status" value="1"/>
</dbReference>
<dbReference type="InterPro" id="IPR030828">
    <property type="entry name" value="HTH_TyrR"/>
</dbReference>
<dbReference type="GO" id="GO:0005524">
    <property type="term" value="F:ATP binding"/>
    <property type="evidence" value="ECO:0007669"/>
    <property type="project" value="UniProtKB-KW"/>
</dbReference>
<dbReference type="InterPro" id="IPR035965">
    <property type="entry name" value="PAS-like_dom_sf"/>
</dbReference>
<dbReference type="EMBL" id="SJOI01000001">
    <property type="protein sequence ID" value="TCL03410.1"/>
    <property type="molecule type" value="Genomic_DNA"/>
</dbReference>
<dbReference type="CDD" id="cd00009">
    <property type="entry name" value="AAA"/>
    <property type="match status" value="1"/>
</dbReference>
<dbReference type="Gene3D" id="1.10.8.60">
    <property type="match status" value="1"/>
</dbReference>
<dbReference type="PROSITE" id="PS00675">
    <property type="entry name" value="SIGMA54_INTERACT_1"/>
    <property type="match status" value="1"/>
</dbReference>
<name>A0A4R1NGZ4_9GAMM</name>